<dbReference type="GO" id="GO:0005576">
    <property type="term" value="C:extracellular region"/>
    <property type="evidence" value="ECO:0007669"/>
    <property type="project" value="UniProtKB-SubCell"/>
</dbReference>
<keyword evidence="2" id="KW-0732">Signal</keyword>
<feature type="domain" description="NodB homology" evidence="3">
    <location>
        <begin position="91"/>
        <end position="339"/>
    </location>
</feature>
<evidence type="ECO:0000313" key="5">
    <source>
        <dbReference type="Proteomes" id="UP000337909"/>
    </source>
</evidence>
<evidence type="ECO:0000256" key="2">
    <source>
        <dbReference type="ARBA" id="ARBA00022729"/>
    </source>
</evidence>
<evidence type="ECO:0000256" key="1">
    <source>
        <dbReference type="ARBA" id="ARBA00004613"/>
    </source>
</evidence>
<gene>
    <name evidence="4" type="ORF">PS691_01683</name>
</gene>
<dbReference type="PANTHER" id="PTHR34216:SF3">
    <property type="entry name" value="POLY-BETA-1,6-N-ACETYL-D-GLUCOSAMINE N-DEACETYLASE"/>
    <property type="match status" value="1"/>
</dbReference>
<dbReference type="SUPFAM" id="SSF88713">
    <property type="entry name" value="Glycoside hydrolase/deacetylase"/>
    <property type="match status" value="1"/>
</dbReference>
<dbReference type="RefSeq" id="WP_150641729.1">
    <property type="nucleotide sequence ID" value="NZ_CABVHQ010000012.1"/>
</dbReference>
<dbReference type="InterPro" id="IPR011330">
    <property type="entry name" value="Glyco_hydro/deAcase_b/a-brl"/>
</dbReference>
<dbReference type="AlphaFoldDB" id="A0A5E7BH12"/>
<dbReference type="InterPro" id="IPR002509">
    <property type="entry name" value="NODB_dom"/>
</dbReference>
<dbReference type="CDD" id="cd10918">
    <property type="entry name" value="CE4_NodB_like_5s_6s"/>
    <property type="match status" value="1"/>
</dbReference>
<reference evidence="4 5" key="1">
    <citation type="submission" date="2019-09" db="EMBL/GenBank/DDBJ databases">
        <authorList>
            <person name="Chandra G."/>
            <person name="Truman W A."/>
        </authorList>
    </citation>
    <scope>NUCLEOTIDE SEQUENCE [LARGE SCALE GENOMIC DNA]</scope>
    <source>
        <strain evidence="4">PS691</strain>
    </source>
</reference>
<dbReference type="Pfam" id="PF01522">
    <property type="entry name" value="Polysacc_deac_1"/>
    <property type="match status" value="1"/>
</dbReference>
<protein>
    <recommendedName>
        <fullName evidence="3">NodB homology domain-containing protein</fullName>
    </recommendedName>
</protein>
<name>A0A5E7BH12_PSEFL</name>
<accession>A0A5E7BH12</accession>
<organism evidence="4 5">
    <name type="scientific">Pseudomonas fluorescens</name>
    <dbReference type="NCBI Taxonomy" id="294"/>
    <lineage>
        <taxon>Bacteria</taxon>
        <taxon>Pseudomonadati</taxon>
        <taxon>Pseudomonadota</taxon>
        <taxon>Gammaproteobacteria</taxon>
        <taxon>Pseudomonadales</taxon>
        <taxon>Pseudomonadaceae</taxon>
        <taxon>Pseudomonas</taxon>
    </lineage>
</organism>
<dbReference type="InterPro" id="IPR051398">
    <property type="entry name" value="Polysacch_Deacetylase"/>
</dbReference>
<evidence type="ECO:0000259" key="3">
    <source>
        <dbReference type="PROSITE" id="PS51677"/>
    </source>
</evidence>
<dbReference type="EMBL" id="CABVHQ010000012">
    <property type="protein sequence ID" value="VVN88657.1"/>
    <property type="molecule type" value="Genomic_DNA"/>
</dbReference>
<dbReference type="Gene3D" id="3.20.20.370">
    <property type="entry name" value="Glycoside hydrolase/deacetylase"/>
    <property type="match status" value="1"/>
</dbReference>
<evidence type="ECO:0000313" key="4">
    <source>
        <dbReference type="EMBL" id="VVN88657.1"/>
    </source>
</evidence>
<proteinExistence type="predicted"/>
<dbReference type="Proteomes" id="UP000337909">
    <property type="component" value="Unassembled WGS sequence"/>
</dbReference>
<comment type="subcellular location">
    <subcellularLocation>
        <location evidence="1">Secreted</location>
    </subcellularLocation>
</comment>
<dbReference type="OrthoDB" id="9814639at2"/>
<dbReference type="PANTHER" id="PTHR34216">
    <property type="match status" value="1"/>
</dbReference>
<dbReference type="GO" id="GO:0005975">
    <property type="term" value="P:carbohydrate metabolic process"/>
    <property type="evidence" value="ECO:0007669"/>
    <property type="project" value="InterPro"/>
</dbReference>
<sequence>MSIKQMFKRTSGWLYLNSSLGRRQLRGAGVILMLHRVLVDDRSAELPHRNELCVGPRAFEQLLRWLKYHFDCVTLMDLLHADAQGNASARPKVALTFDDGWRDNALNAFPLLLEHRVPASIFLSTDFIGSRQRFWWESLGETLWGSYGSDSRQRLLKHLQRIGRPLPAAFLDDGNQWQRSLALANYLQSLKSLAPQDLNRLTDACPIESLPQALDWQQVRILERSGLISFGPHGASHSILTGLDDTRLDQELSRSHDALRRGCQQPLPVYCYPNGDHDHRVRQRLAAHRYAFALGSSAGIYRGNGDPLALPRIGVSQRNASRPSLLAWRISQGDPHEPQ</sequence>
<dbReference type="PROSITE" id="PS51677">
    <property type="entry name" value="NODB"/>
    <property type="match status" value="1"/>
</dbReference>
<dbReference type="GO" id="GO:0016810">
    <property type="term" value="F:hydrolase activity, acting on carbon-nitrogen (but not peptide) bonds"/>
    <property type="evidence" value="ECO:0007669"/>
    <property type="project" value="InterPro"/>
</dbReference>